<dbReference type="Proteomes" id="UP000095286">
    <property type="component" value="Unplaced"/>
</dbReference>
<protein>
    <submittedName>
        <fullName evidence="2">Secreted protein</fullName>
    </submittedName>
</protein>
<organism evidence="1 2">
    <name type="scientific">Rhabditophanes sp. KR3021</name>
    <dbReference type="NCBI Taxonomy" id="114890"/>
    <lineage>
        <taxon>Eukaryota</taxon>
        <taxon>Metazoa</taxon>
        <taxon>Ecdysozoa</taxon>
        <taxon>Nematoda</taxon>
        <taxon>Chromadorea</taxon>
        <taxon>Rhabditida</taxon>
        <taxon>Tylenchina</taxon>
        <taxon>Panagrolaimomorpha</taxon>
        <taxon>Strongyloidoidea</taxon>
        <taxon>Alloionematidae</taxon>
        <taxon>Rhabditophanes</taxon>
    </lineage>
</organism>
<accession>A0AC35UBR7</accession>
<evidence type="ECO:0000313" key="1">
    <source>
        <dbReference type="Proteomes" id="UP000095286"/>
    </source>
</evidence>
<name>A0AC35UBR7_9BILA</name>
<reference evidence="2" key="1">
    <citation type="submission" date="2016-11" db="UniProtKB">
        <authorList>
            <consortium name="WormBaseParasite"/>
        </authorList>
    </citation>
    <scope>IDENTIFICATION</scope>
    <source>
        <strain evidence="2">KR3021</strain>
    </source>
</reference>
<dbReference type="WBParaSite" id="RSKR_0000972440.1">
    <property type="protein sequence ID" value="RSKR_0000972440.1"/>
    <property type="gene ID" value="RSKR_0000972440"/>
</dbReference>
<proteinExistence type="predicted"/>
<sequence>MMAYKAVKFKNLFYLFCVYALFREPFLVHGGEVVEDGVDRVSLRPNFSGSSLLNNMEEAINFTDFHTDEDISFADDGDGS</sequence>
<evidence type="ECO:0000313" key="2">
    <source>
        <dbReference type="WBParaSite" id="RSKR_0000972440.1"/>
    </source>
</evidence>